<evidence type="ECO:0008006" key="4">
    <source>
        <dbReference type="Google" id="ProtNLM"/>
    </source>
</evidence>
<keyword evidence="1" id="KW-0812">Transmembrane</keyword>
<comment type="caution">
    <text evidence="2">The sequence shown here is derived from an EMBL/GenBank/DDBJ whole genome shotgun (WGS) entry which is preliminary data.</text>
</comment>
<dbReference type="CDD" id="cd15482">
    <property type="entry name" value="Sialidase_non-viral"/>
    <property type="match status" value="1"/>
</dbReference>
<keyword evidence="1" id="KW-0472">Membrane</keyword>
<name>A0ABQ4CVH9_9ACTN</name>
<protein>
    <recommendedName>
        <fullName evidence="4">BNR/Asp-box repeat protein</fullName>
    </recommendedName>
</protein>
<dbReference type="Gene3D" id="2.130.10.10">
    <property type="entry name" value="YVTN repeat-like/Quinoprotein amine dehydrogenase"/>
    <property type="match status" value="1"/>
</dbReference>
<evidence type="ECO:0000256" key="1">
    <source>
        <dbReference type="SAM" id="Phobius"/>
    </source>
</evidence>
<keyword evidence="1" id="KW-1133">Transmembrane helix</keyword>
<dbReference type="EMBL" id="BONE01000041">
    <property type="protein sequence ID" value="GIF75290.1"/>
    <property type="molecule type" value="Genomic_DNA"/>
</dbReference>
<feature type="transmembrane region" description="Helical" evidence="1">
    <location>
        <begin position="38"/>
        <end position="58"/>
    </location>
</feature>
<gene>
    <name evidence="2" type="ORF">Asi02nite_48080</name>
</gene>
<evidence type="ECO:0000313" key="3">
    <source>
        <dbReference type="Proteomes" id="UP000604117"/>
    </source>
</evidence>
<dbReference type="RefSeq" id="WP_203716161.1">
    <property type="nucleotide sequence ID" value="NZ_BONE01000041.1"/>
</dbReference>
<accession>A0ABQ4CVH9</accession>
<reference evidence="2 3" key="1">
    <citation type="submission" date="2021-01" db="EMBL/GenBank/DDBJ databases">
        <title>Whole genome shotgun sequence of Asanoa siamensis NBRC 107932.</title>
        <authorList>
            <person name="Komaki H."/>
            <person name="Tamura T."/>
        </authorList>
    </citation>
    <scope>NUCLEOTIDE SEQUENCE [LARGE SCALE GENOMIC DNA]</scope>
    <source>
        <strain evidence="2 3">NBRC 107932</strain>
    </source>
</reference>
<keyword evidence="3" id="KW-1185">Reference proteome</keyword>
<sequence length="411" mass="43640">MLEQFFRDMADTAQDAARQPEFAVVRRRGGRRRVRRRVGAAALAFVAFSGLASVAVWGTGSATDSFTTSASPSQPPLIDGARILNLESADGQHIYMSVERCVTCGKDLVATDDGGKTWRSLGDVDATRTDVTVVGPEVLLAYSRTRALADTVKKPDQIVEGGGTPVVSPLVSVDGGRNWKDVTVDGDSVAKVSAGMRAIDCDSLPSKNSCGIYAVDPATGTVRQTPSQPPLDRVDLIETPATAGIWVRGVDPHTDRPATAVSHDGGATWNVGHFDAEPTNAKGVQPDVATTDGMLAFAMFIDDGAVRVYRSTDSGETWTRTNNGTNMPDPLSGPSSFVTFDGTHVVTAIDGENFTYLASADGREYAPLNIPALPALGHSPEAVTKTTFLFNGLDVIYTSPDGRVWTPRPLR</sequence>
<organism evidence="2 3">
    <name type="scientific">Asanoa siamensis</name>
    <dbReference type="NCBI Taxonomy" id="926357"/>
    <lineage>
        <taxon>Bacteria</taxon>
        <taxon>Bacillati</taxon>
        <taxon>Actinomycetota</taxon>
        <taxon>Actinomycetes</taxon>
        <taxon>Micromonosporales</taxon>
        <taxon>Micromonosporaceae</taxon>
        <taxon>Asanoa</taxon>
    </lineage>
</organism>
<dbReference type="InterPro" id="IPR015943">
    <property type="entry name" value="WD40/YVTN_repeat-like_dom_sf"/>
</dbReference>
<dbReference type="Proteomes" id="UP000604117">
    <property type="component" value="Unassembled WGS sequence"/>
</dbReference>
<proteinExistence type="predicted"/>
<dbReference type="InterPro" id="IPR036278">
    <property type="entry name" value="Sialidase_sf"/>
</dbReference>
<evidence type="ECO:0000313" key="2">
    <source>
        <dbReference type="EMBL" id="GIF75290.1"/>
    </source>
</evidence>
<dbReference type="SUPFAM" id="SSF50939">
    <property type="entry name" value="Sialidases"/>
    <property type="match status" value="1"/>
</dbReference>